<evidence type="ECO:0000313" key="2">
    <source>
        <dbReference type="Proteomes" id="UP000664277"/>
    </source>
</evidence>
<dbReference type="EMBL" id="JAFLCK010000003">
    <property type="protein sequence ID" value="MBN8659418.1"/>
    <property type="molecule type" value="Genomic_DNA"/>
</dbReference>
<dbReference type="Proteomes" id="UP000664277">
    <property type="component" value="Unassembled WGS sequence"/>
</dbReference>
<organism evidence="1 2">
    <name type="scientific">Candidatus Obscuribacter phosphatis</name>
    <dbReference type="NCBI Taxonomy" id="1906157"/>
    <lineage>
        <taxon>Bacteria</taxon>
        <taxon>Bacillati</taxon>
        <taxon>Candidatus Melainabacteria</taxon>
        <taxon>Candidatus Obscuribacterales</taxon>
        <taxon>Candidatus Obscuribacteraceae</taxon>
        <taxon>Candidatus Obscuribacter</taxon>
    </lineage>
</organism>
<accession>A0A8J7PG23</accession>
<name>A0A8J7PG23_9BACT</name>
<proteinExistence type="predicted"/>
<dbReference type="AlphaFoldDB" id="A0A8J7PG23"/>
<reference evidence="1" key="1">
    <citation type="submission" date="2021-02" db="EMBL/GenBank/DDBJ databases">
        <title>Genome-Resolved Metagenomics of a Microbial Community Performing Photosynthetic Biological Nutrient Removal.</title>
        <authorList>
            <person name="Mcdaniel E.A."/>
        </authorList>
    </citation>
    <scope>NUCLEOTIDE SEQUENCE</scope>
    <source>
        <strain evidence="1">UWPOB_OBS1</strain>
    </source>
</reference>
<evidence type="ECO:0000313" key="1">
    <source>
        <dbReference type="EMBL" id="MBN8659418.1"/>
    </source>
</evidence>
<protein>
    <submittedName>
        <fullName evidence="1">Uncharacterized protein</fullName>
    </submittedName>
</protein>
<gene>
    <name evidence="1" type="ORF">J0M35_03575</name>
</gene>
<comment type="caution">
    <text evidence="1">The sequence shown here is derived from an EMBL/GenBank/DDBJ whole genome shotgun (WGS) entry which is preliminary data.</text>
</comment>
<sequence length="338" mass="37361">MSMPVLVFARRSDRTRFQSCLKQFKVGLGCILSLIILQFELVPADALLLPAAAAGFEELSPSAKEVASDLGIDDELKALFSLREKRAAGRENAGDTTELSSLNDNDPDLIKIILLRQEINETILSAVLELRVILARIDEEITSYNAVRAYLEDRRDKAIRLNNITNFISGGALNMVSNGMEVPSGETPETVGAMVGVLGGAVSTGISSWALKISGGERRTAIVNPNMLAKVFGLPTGPDHDYPPRIWNFLNDIPPGSSTRETRKEKLVRRWLELRRIDGLNTKEHKERLALLCSTIPMKKGVDIDLLEDRAAMLQDVKAALSLMFNELLELMKSIHKR</sequence>